<organism evidence="3 4">
    <name type="scientific">Desulfosporosinus orientis (strain ATCC 19365 / DSM 765 / NCIMB 8382 / VKM B-1628 / Singapore I)</name>
    <name type="common">Desulfotomaculum orientis</name>
    <dbReference type="NCBI Taxonomy" id="768706"/>
    <lineage>
        <taxon>Bacteria</taxon>
        <taxon>Bacillati</taxon>
        <taxon>Bacillota</taxon>
        <taxon>Clostridia</taxon>
        <taxon>Eubacteriales</taxon>
        <taxon>Desulfitobacteriaceae</taxon>
        <taxon>Desulfosporosinus</taxon>
    </lineage>
</organism>
<feature type="transmembrane region" description="Helical" evidence="1">
    <location>
        <begin position="9"/>
        <end position="31"/>
    </location>
</feature>
<evidence type="ECO:0000256" key="1">
    <source>
        <dbReference type="SAM" id="Phobius"/>
    </source>
</evidence>
<keyword evidence="4" id="KW-1185">Reference proteome</keyword>
<feature type="transmembrane region" description="Helical" evidence="1">
    <location>
        <begin position="366"/>
        <end position="386"/>
    </location>
</feature>
<dbReference type="eggNOG" id="COG3290">
    <property type="taxonomic scope" value="Bacteria"/>
</dbReference>
<reference evidence="4" key="1">
    <citation type="submission" date="2011-11" db="EMBL/GenBank/DDBJ databases">
        <title>Complete sequence of Desulfosporosinus orientis DSM 765.</title>
        <authorList>
            <person name="Lucas S."/>
            <person name="Han J."/>
            <person name="Lapidus A."/>
            <person name="Cheng J.-F."/>
            <person name="Goodwin L."/>
            <person name="Pitluck S."/>
            <person name="Peters L."/>
            <person name="Ovchinnikova G."/>
            <person name="Teshima H."/>
            <person name="Detter J.C."/>
            <person name="Han C."/>
            <person name="Tapia R."/>
            <person name="Land M."/>
            <person name="Hauser L."/>
            <person name="Kyrpides N."/>
            <person name="Ivanova N."/>
            <person name="Pagani I."/>
            <person name="Pester M."/>
            <person name="Spring S."/>
            <person name="Ollivier B."/>
            <person name="Rattei T."/>
            <person name="Klenk H.-P."/>
            <person name="Wagner M."/>
            <person name="Loy A."/>
            <person name="Woyke T."/>
        </authorList>
    </citation>
    <scope>NUCLEOTIDE SEQUENCE [LARGE SCALE GENOMIC DNA]</scope>
    <source>
        <strain evidence="4">ATCC 19365 / DSM 765 / NCIMB 8382 / VKM B-1628</strain>
    </source>
</reference>
<dbReference type="OrthoDB" id="1837658at2"/>
<dbReference type="Pfam" id="PF14501">
    <property type="entry name" value="HATPase_c_5"/>
    <property type="match status" value="1"/>
</dbReference>
<evidence type="ECO:0000313" key="3">
    <source>
        <dbReference type="EMBL" id="AET69233.1"/>
    </source>
</evidence>
<feature type="transmembrane region" description="Helical" evidence="1">
    <location>
        <begin position="212"/>
        <end position="233"/>
    </location>
</feature>
<dbReference type="InterPro" id="IPR032834">
    <property type="entry name" value="NatK-like_C"/>
</dbReference>
<dbReference type="AlphaFoldDB" id="G7W6V1"/>
<name>G7W6V1_DESOD</name>
<dbReference type="SUPFAM" id="SSF55874">
    <property type="entry name" value="ATPase domain of HSP90 chaperone/DNA topoisomerase II/histidine kinase"/>
    <property type="match status" value="1"/>
</dbReference>
<dbReference type="KEGG" id="dor:Desor_3771"/>
<keyword evidence="1" id="KW-1133">Transmembrane helix</keyword>
<feature type="domain" description="Sensor histidine kinase NatK-like C-terminal" evidence="2">
    <location>
        <begin position="539"/>
        <end position="638"/>
    </location>
</feature>
<feature type="transmembrane region" description="Helical" evidence="1">
    <location>
        <begin position="240"/>
        <end position="259"/>
    </location>
</feature>
<keyword evidence="1" id="KW-0472">Membrane</keyword>
<dbReference type="PANTHER" id="PTHR40448">
    <property type="entry name" value="TWO-COMPONENT SENSOR HISTIDINE KINASE"/>
    <property type="match status" value="1"/>
</dbReference>
<dbReference type="InterPro" id="IPR036890">
    <property type="entry name" value="HATPase_C_sf"/>
</dbReference>
<protein>
    <recommendedName>
        <fullName evidence="2">Sensor histidine kinase NatK-like C-terminal domain-containing protein</fullName>
    </recommendedName>
</protein>
<accession>G7W6V1</accession>
<feature type="transmembrane region" description="Helical" evidence="1">
    <location>
        <begin position="279"/>
        <end position="297"/>
    </location>
</feature>
<evidence type="ECO:0000259" key="2">
    <source>
        <dbReference type="Pfam" id="PF14501"/>
    </source>
</evidence>
<dbReference type="CDD" id="cd16935">
    <property type="entry name" value="HATPase_AgrC-ComD-like"/>
    <property type="match status" value="1"/>
</dbReference>
<dbReference type="GO" id="GO:0042802">
    <property type="term" value="F:identical protein binding"/>
    <property type="evidence" value="ECO:0007669"/>
    <property type="project" value="TreeGrafter"/>
</dbReference>
<feature type="transmembrane region" description="Helical" evidence="1">
    <location>
        <begin position="392"/>
        <end position="414"/>
    </location>
</feature>
<sequence>MKESKHTKAYLISGLIFAILFSHLPVIYTLFYHNLTGAPTAAGGSINLTRLSPVRTIILDGKWEFYWNRLIVSEPQQDVKSDFLIRVPDYWSRYKIDGNRLPAGGFASYRLTLQGIDYPRPLTVYLPDFGGAYRVFIDGVLAAESGMVSKDTPKIFTVPQAKLYPVTLSAGEAHQVVIEAASTRFSGLYMAPVLKDYDRAVQEVSARDTIRFILFGTVLFSFFALIILYTLSLRKGIRSAWLPAMIFFVLLRIMLTTEFYSVWQRGVFFNLSYEATNELMFFATFVLKFLLIFLVQEQFGIAFSRKEKWFFLLYYTAIYLMYLFIPHGIYNQYLTIPLPVSTFALELYSFFKVYFGRHQLKKFGMLIFWGVILAISGLIIDCYYINGNIYLNLSLTLLVSLSAYLMILSLVYALRTADVYNDLAVSSSRLALAKSQIAMQKDYYDTLSGQINEIRGIKHDLRHFVGVIRRLTEEGRYAELERFLSEYAEKTETDPLPVFCENIVANSILGYYSLKAKEGGIPFHCACSIPRQLSISDSDLCVVLGNALENAIEACGNLDNPDARFLSAEARTINDQLLLKIENSYNGCLNIQDGGYLSTKNGEFHGIGLQNIKKVVEVCGGFVKTEHSGKVFTLMAAFPNPCGAEEGQAGNQPDSSIRSS</sequence>
<dbReference type="PATRIC" id="fig|768706.3.peg.3809"/>
<feature type="transmembrane region" description="Helical" evidence="1">
    <location>
        <begin position="336"/>
        <end position="354"/>
    </location>
</feature>
<evidence type="ECO:0000313" key="4">
    <source>
        <dbReference type="Proteomes" id="UP000006346"/>
    </source>
</evidence>
<proteinExistence type="predicted"/>
<dbReference type="Gene3D" id="3.30.565.10">
    <property type="entry name" value="Histidine kinase-like ATPase, C-terminal domain"/>
    <property type="match status" value="1"/>
</dbReference>
<dbReference type="STRING" id="768706.Desor_3771"/>
<gene>
    <name evidence="3" type="ordered locus">Desor_3771</name>
</gene>
<dbReference type="HOGENOM" id="CLU_020211_10_0_9"/>
<dbReference type="Proteomes" id="UP000006346">
    <property type="component" value="Chromosome"/>
</dbReference>
<dbReference type="EMBL" id="CP003108">
    <property type="protein sequence ID" value="AET69233.1"/>
    <property type="molecule type" value="Genomic_DNA"/>
</dbReference>
<feature type="transmembrane region" description="Helical" evidence="1">
    <location>
        <begin position="309"/>
        <end position="330"/>
    </location>
</feature>
<keyword evidence="1" id="KW-0812">Transmembrane</keyword>
<dbReference type="RefSeq" id="WP_014186041.1">
    <property type="nucleotide sequence ID" value="NC_016584.1"/>
</dbReference>
<dbReference type="PANTHER" id="PTHR40448:SF1">
    <property type="entry name" value="TWO-COMPONENT SENSOR HISTIDINE KINASE"/>
    <property type="match status" value="1"/>
</dbReference>
<reference evidence="3 4" key="2">
    <citation type="journal article" date="2012" name="J. Bacteriol.">
        <title>Complete genome sequences of Desulfosporosinus orientis DSM765T, Desulfosporosinus youngiae DSM17734T, Desulfosporosinus meridiei DSM13257T, and Desulfosporosinus acidiphilus DSM22704T.</title>
        <authorList>
            <person name="Pester M."/>
            <person name="Brambilla E."/>
            <person name="Alazard D."/>
            <person name="Rattei T."/>
            <person name="Weinmaier T."/>
            <person name="Han J."/>
            <person name="Lucas S."/>
            <person name="Lapidus A."/>
            <person name="Cheng J.F."/>
            <person name="Goodwin L."/>
            <person name="Pitluck S."/>
            <person name="Peters L."/>
            <person name="Ovchinnikova G."/>
            <person name="Teshima H."/>
            <person name="Detter J.C."/>
            <person name="Han C.S."/>
            <person name="Tapia R."/>
            <person name="Land M.L."/>
            <person name="Hauser L."/>
            <person name="Kyrpides N.C."/>
            <person name="Ivanova N.N."/>
            <person name="Pagani I."/>
            <person name="Huntmann M."/>
            <person name="Wei C.L."/>
            <person name="Davenport K.W."/>
            <person name="Daligault H."/>
            <person name="Chain P.S."/>
            <person name="Chen A."/>
            <person name="Mavromatis K."/>
            <person name="Markowitz V."/>
            <person name="Szeto E."/>
            <person name="Mikhailova N."/>
            <person name="Pati A."/>
            <person name="Wagner M."/>
            <person name="Woyke T."/>
            <person name="Ollivier B."/>
            <person name="Klenk H.P."/>
            <person name="Spring S."/>
            <person name="Loy A."/>
        </authorList>
    </citation>
    <scope>NUCLEOTIDE SEQUENCE [LARGE SCALE GENOMIC DNA]</scope>
    <source>
        <strain evidence="4">ATCC 19365 / DSM 765 / NCIMB 8382 / VKM B-1628</strain>
    </source>
</reference>